<dbReference type="STRING" id="426128.SAMN05660297_01130"/>
<dbReference type="InterPro" id="IPR018988">
    <property type="entry name" value="DUF2000"/>
</dbReference>
<evidence type="ECO:0000313" key="1">
    <source>
        <dbReference type="EMBL" id="SES99414.1"/>
    </source>
</evidence>
<name>A0A1I0AZF8_9FIRM</name>
<dbReference type="InterPro" id="IPR023476">
    <property type="entry name" value="Pep_tRNA_hydro_II_dom_sf"/>
</dbReference>
<accession>A0A1I0AZF8</accession>
<protein>
    <submittedName>
        <fullName evidence="1">Uncharacterized protein</fullName>
    </submittedName>
</protein>
<gene>
    <name evidence="1" type="ORF">SAMN05660297_01130</name>
</gene>
<proteinExistence type="predicted"/>
<dbReference type="EMBL" id="FOHU01000003">
    <property type="protein sequence ID" value="SES99414.1"/>
    <property type="molecule type" value="Genomic_DNA"/>
</dbReference>
<organism evidence="1 2">
    <name type="scientific">Natronincola peptidivorans</name>
    <dbReference type="NCBI Taxonomy" id="426128"/>
    <lineage>
        <taxon>Bacteria</taxon>
        <taxon>Bacillati</taxon>
        <taxon>Bacillota</taxon>
        <taxon>Clostridia</taxon>
        <taxon>Peptostreptococcales</taxon>
        <taxon>Natronincolaceae</taxon>
        <taxon>Natronincola</taxon>
    </lineage>
</organism>
<dbReference type="Proteomes" id="UP000199568">
    <property type="component" value="Unassembled WGS sequence"/>
</dbReference>
<sequence>MGIIANATAALGISLASETRNLIGKNVADKDGRMHEGSINSPIPVLGLSKEEIFSFQMKIKK</sequence>
<dbReference type="Gene3D" id="3.40.1490.10">
    <property type="entry name" value="Bit1"/>
    <property type="match status" value="1"/>
</dbReference>
<dbReference type="Pfam" id="PF09391">
    <property type="entry name" value="DUF2000"/>
    <property type="match status" value="1"/>
</dbReference>
<dbReference type="RefSeq" id="WP_208976109.1">
    <property type="nucleotide sequence ID" value="NZ_FOHU01000003.1"/>
</dbReference>
<reference evidence="1 2" key="1">
    <citation type="submission" date="2016-10" db="EMBL/GenBank/DDBJ databases">
        <authorList>
            <person name="de Groot N.N."/>
        </authorList>
    </citation>
    <scope>NUCLEOTIDE SEQUENCE [LARGE SCALE GENOMIC DNA]</scope>
    <source>
        <strain evidence="1 2">DSM 18979</strain>
    </source>
</reference>
<dbReference type="AlphaFoldDB" id="A0A1I0AZF8"/>
<dbReference type="SUPFAM" id="SSF102462">
    <property type="entry name" value="Peptidyl-tRNA hydrolase II"/>
    <property type="match status" value="1"/>
</dbReference>
<keyword evidence="2" id="KW-1185">Reference proteome</keyword>
<evidence type="ECO:0000313" key="2">
    <source>
        <dbReference type="Proteomes" id="UP000199568"/>
    </source>
</evidence>